<dbReference type="Proteomes" id="UP000662747">
    <property type="component" value="Chromosome"/>
</dbReference>
<reference evidence="1 2" key="1">
    <citation type="submission" date="2021-02" db="EMBL/GenBank/DDBJ databases">
        <title>De Novo genome assembly of isolated myxobacteria.</title>
        <authorList>
            <person name="Stevens D.C."/>
        </authorList>
    </citation>
    <scope>NUCLEOTIDE SEQUENCE [LARGE SCALE GENOMIC DNA]</scope>
    <source>
        <strain evidence="2">SCPEA02</strain>
    </source>
</reference>
<evidence type="ECO:0000313" key="1">
    <source>
        <dbReference type="EMBL" id="QSQ20743.1"/>
    </source>
</evidence>
<accession>A0ABX7NQP3</accession>
<protein>
    <submittedName>
        <fullName evidence="1">Immunity 49 family protein</fullName>
    </submittedName>
</protein>
<dbReference type="RefSeq" id="WP_206722323.1">
    <property type="nucleotide sequence ID" value="NZ_CP071090.1"/>
</dbReference>
<dbReference type="InterPro" id="IPR029074">
    <property type="entry name" value="Imm49"/>
</dbReference>
<organism evidence="1 2">
    <name type="scientific">Pyxidicoccus parkwayensis</name>
    <dbReference type="NCBI Taxonomy" id="2813578"/>
    <lineage>
        <taxon>Bacteria</taxon>
        <taxon>Pseudomonadati</taxon>
        <taxon>Myxococcota</taxon>
        <taxon>Myxococcia</taxon>
        <taxon>Myxococcales</taxon>
        <taxon>Cystobacterineae</taxon>
        <taxon>Myxococcaceae</taxon>
        <taxon>Pyxidicoccus</taxon>
    </lineage>
</organism>
<sequence>MRYHEENAVTAVQLLTRDLESEPRSAEERERVLFHLSRHCRIAALAGLLGRADVGAFHERLRQSGTWRLRMLRERATQARPFSRFTGAAQIAPLCDALAAGDEPLARDIAVASAPEWVARKEFEDDFFYGRLLCGFVAGGLPAGATTDDLMAGLIRSTEDETAPRVRVCQALLTRDSEAFLAALLELLERHGAWYQARTGTMLAREPAFELERSVCMEGLALLQLAAKHGLSLDLDAEYPFVPSIARPGIPPA</sequence>
<evidence type="ECO:0000313" key="2">
    <source>
        <dbReference type="Proteomes" id="UP000662747"/>
    </source>
</evidence>
<proteinExistence type="predicted"/>
<keyword evidence="2" id="KW-1185">Reference proteome</keyword>
<gene>
    <name evidence="1" type="ORF">JY651_36760</name>
</gene>
<dbReference type="Pfam" id="PF15575">
    <property type="entry name" value="Imm49"/>
    <property type="match status" value="1"/>
</dbReference>
<dbReference type="EMBL" id="CP071090">
    <property type="protein sequence ID" value="QSQ20743.1"/>
    <property type="molecule type" value="Genomic_DNA"/>
</dbReference>
<name>A0ABX7NQP3_9BACT</name>